<keyword evidence="8" id="KW-1185">Reference proteome</keyword>
<evidence type="ECO:0000256" key="3">
    <source>
        <dbReference type="ARBA" id="ARBA00022989"/>
    </source>
</evidence>
<evidence type="ECO:0000256" key="5">
    <source>
        <dbReference type="SAM" id="Phobius"/>
    </source>
</evidence>
<proteinExistence type="predicted"/>
<gene>
    <name evidence="7" type="ORF">OM076_29785</name>
</gene>
<feature type="transmembrane region" description="Helical" evidence="5">
    <location>
        <begin position="146"/>
        <end position="164"/>
    </location>
</feature>
<dbReference type="AlphaFoldDB" id="A0A9X3MX65"/>
<evidence type="ECO:0000259" key="6">
    <source>
        <dbReference type="Pfam" id="PF01794"/>
    </source>
</evidence>
<keyword evidence="2 5" id="KW-0812">Transmembrane</keyword>
<comment type="subcellular location">
    <subcellularLocation>
        <location evidence="1">Membrane</location>
        <topology evidence="1">Multi-pass membrane protein</topology>
    </subcellularLocation>
</comment>
<protein>
    <submittedName>
        <fullName evidence="7">Ferric reductase-like transmembrane domain-containing protein</fullName>
    </submittedName>
</protein>
<name>A0A9X3MX65_9ACTN</name>
<evidence type="ECO:0000256" key="2">
    <source>
        <dbReference type="ARBA" id="ARBA00022692"/>
    </source>
</evidence>
<organism evidence="7 8">
    <name type="scientific">Solirubrobacter ginsenosidimutans</name>
    <dbReference type="NCBI Taxonomy" id="490573"/>
    <lineage>
        <taxon>Bacteria</taxon>
        <taxon>Bacillati</taxon>
        <taxon>Actinomycetota</taxon>
        <taxon>Thermoleophilia</taxon>
        <taxon>Solirubrobacterales</taxon>
        <taxon>Solirubrobacteraceae</taxon>
        <taxon>Solirubrobacter</taxon>
    </lineage>
</organism>
<accession>A0A9X3MX65</accession>
<dbReference type="EMBL" id="JAPDOD010000034">
    <property type="protein sequence ID" value="MDA0164499.1"/>
    <property type="molecule type" value="Genomic_DNA"/>
</dbReference>
<reference evidence="7" key="1">
    <citation type="submission" date="2022-10" db="EMBL/GenBank/DDBJ databases">
        <title>The WGS of Solirubrobacter ginsenosidimutans DSM 21036.</title>
        <authorList>
            <person name="Jiang Z."/>
        </authorList>
    </citation>
    <scope>NUCLEOTIDE SEQUENCE</scope>
    <source>
        <strain evidence="7">DSM 21036</strain>
    </source>
</reference>
<feature type="transmembrane region" description="Helical" evidence="5">
    <location>
        <begin position="86"/>
        <end position="109"/>
    </location>
</feature>
<dbReference type="GO" id="GO:0016020">
    <property type="term" value="C:membrane"/>
    <property type="evidence" value="ECO:0007669"/>
    <property type="project" value="UniProtKB-SubCell"/>
</dbReference>
<keyword evidence="3 5" id="KW-1133">Transmembrane helix</keyword>
<sequence>MTEHVFWITSRAAGITALLASSLAVALGLLMSTRLRTRLGDLRVWHESLSLATMVALAVHAFSLLGDSYINFSLADVTIPFVSGYHRLWLSLGIIGGWAFVILGLSYYFRGRIGPQRWRKLHRFTALAWVLGIGHALMMGTDAGTAWFLLAGALVVIPAGALLVRRYTPTTPVHA</sequence>
<feature type="transmembrane region" description="Helical" evidence="5">
    <location>
        <begin position="12"/>
        <end position="32"/>
    </location>
</feature>
<dbReference type="RefSeq" id="WP_270043752.1">
    <property type="nucleotide sequence ID" value="NZ_JAPDOD010000034.1"/>
</dbReference>
<evidence type="ECO:0000256" key="4">
    <source>
        <dbReference type="ARBA" id="ARBA00023136"/>
    </source>
</evidence>
<comment type="caution">
    <text evidence="7">The sequence shown here is derived from an EMBL/GenBank/DDBJ whole genome shotgun (WGS) entry which is preliminary data.</text>
</comment>
<feature type="domain" description="Ferric oxidoreductase" evidence="6">
    <location>
        <begin position="14"/>
        <end position="132"/>
    </location>
</feature>
<dbReference type="InterPro" id="IPR013130">
    <property type="entry name" value="Fe3_Rdtase_TM_dom"/>
</dbReference>
<evidence type="ECO:0000313" key="8">
    <source>
        <dbReference type="Proteomes" id="UP001149140"/>
    </source>
</evidence>
<evidence type="ECO:0000313" key="7">
    <source>
        <dbReference type="EMBL" id="MDA0164499.1"/>
    </source>
</evidence>
<feature type="transmembrane region" description="Helical" evidence="5">
    <location>
        <begin position="44"/>
        <end position="66"/>
    </location>
</feature>
<dbReference type="Pfam" id="PF01794">
    <property type="entry name" value="Ferric_reduct"/>
    <property type="match status" value="1"/>
</dbReference>
<evidence type="ECO:0000256" key="1">
    <source>
        <dbReference type="ARBA" id="ARBA00004141"/>
    </source>
</evidence>
<dbReference type="Proteomes" id="UP001149140">
    <property type="component" value="Unassembled WGS sequence"/>
</dbReference>
<feature type="transmembrane region" description="Helical" evidence="5">
    <location>
        <begin position="121"/>
        <end position="140"/>
    </location>
</feature>
<keyword evidence="4 5" id="KW-0472">Membrane</keyword>